<evidence type="ECO:0008006" key="4">
    <source>
        <dbReference type="Google" id="ProtNLM"/>
    </source>
</evidence>
<feature type="region of interest" description="Disordered" evidence="1">
    <location>
        <begin position="1"/>
        <end position="21"/>
    </location>
</feature>
<dbReference type="SUPFAM" id="SSF51735">
    <property type="entry name" value="NAD(P)-binding Rossmann-fold domains"/>
    <property type="match status" value="1"/>
</dbReference>
<name>A0A6V8L9H6_9ACTN</name>
<evidence type="ECO:0000256" key="1">
    <source>
        <dbReference type="SAM" id="MobiDB-lite"/>
    </source>
</evidence>
<proteinExistence type="predicted"/>
<reference evidence="2 3" key="1">
    <citation type="submission" date="2020-03" db="EMBL/GenBank/DDBJ databases">
        <title>Whole genome shotgun sequence of Phytohabitans rumicis NBRC 108638.</title>
        <authorList>
            <person name="Komaki H."/>
            <person name="Tamura T."/>
        </authorList>
    </citation>
    <scope>NUCLEOTIDE SEQUENCE [LARGE SCALE GENOMIC DNA]</scope>
    <source>
        <strain evidence="2 3">NBRC 108638</strain>
    </source>
</reference>
<protein>
    <recommendedName>
        <fullName evidence="4">NAD(P)-binding domain-containing protein</fullName>
    </recommendedName>
</protein>
<evidence type="ECO:0000313" key="3">
    <source>
        <dbReference type="Proteomes" id="UP000482960"/>
    </source>
</evidence>
<dbReference type="EMBL" id="BLPG01000001">
    <property type="protein sequence ID" value="GFJ91219.1"/>
    <property type="molecule type" value="Genomic_DNA"/>
</dbReference>
<reference evidence="2 3" key="2">
    <citation type="submission" date="2020-03" db="EMBL/GenBank/DDBJ databases">
        <authorList>
            <person name="Ichikawa N."/>
            <person name="Kimura A."/>
            <person name="Kitahashi Y."/>
            <person name="Uohara A."/>
        </authorList>
    </citation>
    <scope>NUCLEOTIDE SEQUENCE [LARGE SCALE GENOMIC DNA]</scope>
    <source>
        <strain evidence="2 3">NBRC 108638</strain>
    </source>
</reference>
<dbReference type="AlphaFoldDB" id="A0A6V8L9H6"/>
<keyword evidence="3" id="KW-1185">Reference proteome</keyword>
<gene>
    <name evidence="2" type="ORF">Prum_048610</name>
</gene>
<dbReference type="InterPro" id="IPR036291">
    <property type="entry name" value="NAD(P)-bd_dom_sf"/>
</dbReference>
<dbReference type="Gene3D" id="3.90.25.10">
    <property type="entry name" value="UDP-galactose 4-epimerase, domain 1"/>
    <property type="match status" value="1"/>
</dbReference>
<organism evidence="2 3">
    <name type="scientific">Phytohabitans rumicis</name>
    <dbReference type="NCBI Taxonomy" id="1076125"/>
    <lineage>
        <taxon>Bacteria</taxon>
        <taxon>Bacillati</taxon>
        <taxon>Actinomycetota</taxon>
        <taxon>Actinomycetes</taxon>
        <taxon>Micromonosporales</taxon>
        <taxon>Micromonosporaceae</taxon>
    </lineage>
</organism>
<evidence type="ECO:0000313" key="2">
    <source>
        <dbReference type="EMBL" id="GFJ91219.1"/>
    </source>
</evidence>
<dbReference type="Proteomes" id="UP000482960">
    <property type="component" value="Unassembled WGS sequence"/>
</dbReference>
<sequence>MVREVTGHPVPVEMAPRRSGDPAALVASSDLARSELGWTPAKPTLHDMVSDAWAFYQEHVS</sequence>
<accession>A0A6V8L9H6</accession>
<comment type="caution">
    <text evidence="2">The sequence shown here is derived from an EMBL/GenBank/DDBJ whole genome shotgun (WGS) entry which is preliminary data.</text>
</comment>